<dbReference type="SUPFAM" id="SSF54637">
    <property type="entry name" value="Thioesterase/thiol ester dehydrase-isomerase"/>
    <property type="match status" value="1"/>
</dbReference>
<dbReference type="RefSeq" id="WP_137089858.1">
    <property type="nucleotide sequence ID" value="NZ_CP028923.1"/>
</dbReference>
<reference evidence="3 4" key="1">
    <citation type="submission" date="2018-04" db="EMBL/GenBank/DDBJ databases">
        <title>Complete genome uncultured novel isolate.</title>
        <authorList>
            <person name="Merlino G."/>
        </authorList>
    </citation>
    <scope>NUCLEOTIDE SEQUENCE [LARGE SCALE GENOMIC DNA]</scope>
    <source>
        <strain evidence="4">R1DC9</strain>
    </source>
</reference>
<dbReference type="PANTHER" id="PTHR31793:SF27">
    <property type="entry name" value="NOVEL THIOESTERASE SUPERFAMILY DOMAIN AND SAPOSIN A-TYPE DOMAIN CONTAINING PROTEIN (0610012H03RIK)"/>
    <property type="match status" value="1"/>
</dbReference>
<proteinExistence type="inferred from homology"/>
<organism evidence="3 4">
    <name type="scientific">Mangrovivirga cuniculi</name>
    <dbReference type="NCBI Taxonomy" id="2715131"/>
    <lineage>
        <taxon>Bacteria</taxon>
        <taxon>Pseudomonadati</taxon>
        <taxon>Bacteroidota</taxon>
        <taxon>Cytophagia</taxon>
        <taxon>Cytophagales</taxon>
        <taxon>Mangrovivirgaceae</taxon>
        <taxon>Mangrovivirga</taxon>
    </lineage>
</organism>
<dbReference type="InterPro" id="IPR050563">
    <property type="entry name" value="4-hydroxybenzoyl-CoA_TE"/>
</dbReference>
<evidence type="ECO:0000256" key="2">
    <source>
        <dbReference type="ARBA" id="ARBA00022801"/>
    </source>
</evidence>
<dbReference type="OrthoDB" id="9800856at2"/>
<dbReference type="AlphaFoldDB" id="A0A4D7JRC5"/>
<evidence type="ECO:0000256" key="1">
    <source>
        <dbReference type="ARBA" id="ARBA00005953"/>
    </source>
</evidence>
<dbReference type="EMBL" id="CP028923">
    <property type="protein sequence ID" value="QCK14266.1"/>
    <property type="molecule type" value="Genomic_DNA"/>
</dbReference>
<dbReference type="NCBIfam" id="TIGR00051">
    <property type="entry name" value="YbgC/FadM family acyl-CoA thioesterase"/>
    <property type="match status" value="1"/>
</dbReference>
<dbReference type="InterPro" id="IPR006684">
    <property type="entry name" value="YbgC/YbaW"/>
</dbReference>
<sequence>MYVHETQIRVRYAETDQMGYVYYGNYAMYFEVGRVEALRALGFSYKQLEEEGYMLPVLDSRFKYLAPGKYDDHLKVIVKIPLKPSLKFYFEYEILNEQDELLTEGSTTLVCVNKETGKPCRPPAKLIDLFDEFY</sequence>
<dbReference type="PIRSF" id="PIRSF003230">
    <property type="entry name" value="YbgC"/>
    <property type="match status" value="1"/>
</dbReference>
<accession>A0A4D7JRC5</accession>
<dbReference type="Proteomes" id="UP000298616">
    <property type="component" value="Chromosome"/>
</dbReference>
<dbReference type="Pfam" id="PF13279">
    <property type="entry name" value="4HBT_2"/>
    <property type="match status" value="1"/>
</dbReference>
<dbReference type="GO" id="GO:0047617">
    <property type="term" value="F:fatty acyl-CoA hydrolase activity"/>
    <property type="evidence" value="ECO:0007669"/>
    <property type="project" value="TreeGrafter"/>
</dbReference>
<keyword evidence="2" id="KW-0378">Hydrolase</keyword>
<keyword evidence="4" id="KW-1185">Reference proteome</keyword>
<dbReference type="KEGG" id="fpf:DCC35_05660"/>
<dbReference type="CDD" id="cd00586">
    <property type="entry name" value="4HBT"/>
    <property type="match status" value="1"/>
</dbReference>
<evidence type="ECO:0000313" key="3">
    <source>
        <dbReference type="EMBL" id="QCK14266.1"/>
    </source>
</evidence>
<comment type="similarity">
    <text evidence="1">Belongs to the 4-hydroxybenzoyl-CoA thioesterase family.</text>
</comment>
<name>A0A4D7JRC5_9BACT</name>
<evidence type="ECO:0000313" key="4">
    <source>
        <dbReference type="Proteomes" id="UP000298616"/>
    </source>
</evidence>
<protein>
    <submittedName>
        <fullName evidence="3">Thioesterase</fullName>
    </submittedName>
</protein>
<dbReference type="InterPro" id="IPR029069">
    <property type="entry name" value="HotDog_dom_sf"/>
</dbReference>
<gene>
    <name evidence="3" type="ORF">DCC35_05660</name>
</gene>
<dbReference type="Gene3D" id="3.10.129.10">
    <property type="entry name" value="Hotdog Thioesterase"/>
    <property type="match status" value="1"/>
</dbReference>
<dbReference type="PANTHER" id="PTHR31793">
    <property type="entry name" value="4-HYDROXYBENZOYL-COA THIOESTERASE FAMILY MEMBER"/>
    <property type="match status" value="1"/>
</dbReference>